<reference evidence="2" key="2">
    <citation type="submission" date="2019-01" db="UniProtKB">
        <authorList>
            <consortium name="EnsemblPlants"/>
        </authorList>
    </citation>
    <scope>IDENTIFICATION</scope>
    <source>
        <strain evidence="2">cv. Heinz 1706</strain>
    </source>
</reference>
<sequence>MIGGMRAGYYPPPVMPPPTYAAPPPRKNTGAGNVNVSSSNSLFSHTSSPATFLRALYSASAEDRDIVFCFLDFQLSGLFPINTI</sequence>
<evidence type="ECO:0000313" key="2">
    <source>
        <dbReference type="EnsemblPlants" id="Solyc10g047827.1.1"/>
    </source>
</evidence>
<accession>A0A3Q7IG69</accession>
<dbReference type="AlphaFoldDB" id="A0A3Q7IG69"/>
<dbReference type="Proteomes" id="UP000004994">
    <property type="component" value="Chromosome 10"/>
</dbReference>
<organism evidence="2">
    <name type="scientific">Solanum lycopersicum</name>
    <name type="common">Tomato</name>
    <name type="synonym">Lycopersicon esculentum</name>
    <dbReference type="NCBI Taxonomy" id="4081"/>
    <lineage>
        <taxon>Eukaryota</taxon>
        <taxon>Viridiplantae</taxon>
        <taxon>Streptophyta</taxon>
        <taxon>Embryophyta</taxon>
        <taxon>Tracheophyta</taxon>
        <taxon>Spermatophyta</taxon>
        <taxon>Magnoliopsida</taxon>
        <taxon>eudicotyledons</taxon>
        <taxon>Gunneridae</taxon>
        <taxon>Pentapetalae</taxon>
        <taxon>asterids</taxon>
        <taxon>lamiids</taxon>
        <taxon>Solanales</taxon>
        <taxon>Solanaceae</taxon>
        <taxon>Solanoideae</taxon>
        <taxon>Solaneae</taxon>
        <taxon>Solanum</taxon>
        <taxon>Solanum subgen. Lycopersicon</taxon>
    </lineage>
</organism>
<evidence type="ECO:0000313" key="3">
    <source>
        <dbReference type="Proteomes" id="UP000004994"/>
    </source>
</evidence>
<name>A0A3Q7IG69_SOLLC</name>
<reference evidence="2" key="1">
    <citation type="journal article" date="2012" name="Nature">
        <title>The tomato genome sequence provides insights into fleshy fruit evolution.</title>
        <authorList>
            <consortium name="Tomato Genome Consortium"/>
        </authorList>
    </citation>
    <scope>NUCLEOTIDE SEQUENCE [LARGE SCALE GENOMIC DNA]</scope>
    <source>
        <strain evidence="2">cv. Heinz 1706</strain>
    </source>
</reference>
<protein>
    <submittedName>
        <fullName evidence="2">Uncharacterized protein</fullName>
    </submittedName>
</protein>
<dbReference type="InParanoid" id="A0A3Q7IG69"/>
<keyword evidence="3" id="KW-1185">Reference proteome</keyword>
<feature type="region of interest" description="Disordered" evidence="1">
    <location>
        <begin position="14"/>
        <end position="34"/>
    </location>
</feature>
<feature type="compositionally biased region" description="Pro residues" evidence="1">
    <location>
        <begin position="14"/>
        <end position="26"/>
    </location>
</feature>
<evidence type="ECO:0000256" key="1">
    <source>
        <dbReference type="SAM" id="MobiDB-lite"/>
    </source>
</evidence>
<proteinExistence type="predicted"/>
<dbReference type="EnsemblPlants" id="Solyc10g047827.1.1">
    <property type="protein sequence ID" value="Solyc10g047827.1.1"/>
    <property type="gene ID" value="Solyc10g047827.1"/>
</dbReference>
<dbReference type="Gramene" id="Solyc10g047827.1.1">
    <property type="protein sequence ID" value="Solyc10g047827.1.1"/>
    <property type="gene ID" value="Solyc10g047827.1"/>
</dbReference>